<comment type="caution">
    <text evidence="2">The sequence shown here is derived from an EMBL/GenBank/DDBJ whole genome shotgun (WGS) entry which is preliminary data.</text>
</comment>
<dbReference type="PANTHER" id="PTHR43861:SF1">
    <property type="entry name" value="TRANS-ACONITATE 2-METHYLTRANSFERASE"/>
    <property type="match status" value="1"/>
</dbReference>
<proteinExistence type="predicted"/>
<organism evidence="2 3">
    <name type="scientific">Aliarcobacter thereius LMG 24486</name>
    <dbReference type="NCBI Taxonomy" id="1032240"/>
    <lineage>
        <taxon>Bacteria</taxon>
        <taxon>Pseudomonadati</taxon>
        <taxon>Campylobacterota</taxon>
        <taxon>Epsilonproteobacteria</taxon>
        <taxon>Campylobacterales</taxon>
        <taxon>Arcobacteraceae</taxon>
        <taxon>Aliarcobacter</taxon>
    </lineage>
</organism>
<dbReference type="Pfam" id="PF08241">
    <property type="entry name" value="Methyltransf_11"/>
    <property type="match status" value="1"/>
</dbReference>
<accession>A0A1C7WPL1</accession>
<keyword evidence="3" id="KW-1185">Reference proteome</keyword>
<dbReference type="SUPFAM" id="SSF53335">
    <property type="entry name" value="S-adenosyl-L-methionine-dependent methyltransferases"/>
    <property type="match status" value="1"/>
</dbReference>
<dbReference type="Proteomes" id="UP000092987">
    <property type="component" value="Unassembled WGS sequence"/>
</dbReference>
<evidence type="ECO:0000259" key="1">
    <source>
        <dbReference type="Pfam" id="PF08241"/>
    </source>
</evidence>
<dbReference type="EC" id="2.1.1.197" evidence="2"/>
<evidence type="ECO:0000313" key="2">
    <source>
        <dbReference type="EMBL" id="OCL95681.1"/>
    </source>
</evidence>
<dbReference type="RefSeq" id="WP_066390226.1">
    <property type="nucleotide sequence ID" value="NZ_CP035926.1"/>
</dbReference>
<evidence type="ECO:0000313" key="3">
    <source>
        <dbReference type="Proteomes" id="UP000092987"/>
    </source>
</evidence>
<dbReference type="CDD" id="cd02440">
    <property type="entry name" value="AdoMet_MTases"/>
    <property type="match status" value="1"/>
</dbReference>
<reference evidence="2 3" key="1">
    <citation type="submission" date="2015-10" db="EMBL/GenBank/DDBJ databases">
        <authorList>
            <person name="Rovetto F.F."/>
            <person name="Cocolin L.L."/>
            <person name="Illeghems K.K."/>
            <person name="Van Nieuwerbuegh F.F."/>
            <person name="Houf K.K."/>
        </authorList>
    </citation>
    <scope>NUCLEOTIDE SEQUENCE [LARGE SCALE GENOMIC DNA]</scope>
    <source>
        <strain evidence="2 3">LMG 24486</strain>
    </source>
</reference>
<gene>
    <name evidence="2" type="primary">bioC</name>
    <name evidence="2" type="ORF">AA347_01159</name>
</gene>
<dbReference type="GO" id="GO:0102130">
    <property type="term" value="F:malonyl-CoA methyltransferase activity"/>
    <property type="evidence" value="ECO:0007669"/>
    <property type="project" value="UniProtKB-EC"/>
</dbReference>
<dbReference type="EMBL" id="LLKQ01000001">
    <property type="protein sequence ID" value="OCL95681.1"/>
    <property type="molecule type" value="Genomic_DNA"/>
</dbReference>
<dbReference type="PANTHER" id="PTHR43861">
    <property type="entry name" value="TRANS-ACONITATE 2-METHYLTRANSFERASE-RELATED"/>
    <property type="match status" value="1"/>
</dbReference>
<dbReference type="InterPro" id="IPR029063">
    <property type="entry name" value="SAM-dependent_MTases_sf"/>
</dbReference>
<dbReference type="Gene3D" id="3.40.50.150">
    <property type="entry name" value="Vaccinia Virus protein VP39"/>
    <property type="match status" value="1"/>
</dbReference>
<feature type="domain" description="Methyltransferase type 11" evidence="1">
    <location>
        <begin position="38"/>
        <end position="126"/>
    </location>
</feature>
<protein>
    <submittedName>
        <fullName evidence="2">Malonyl-[acyl-carrier protein] O-methyltransferase</fullName>
        <ecNumber evidence="2">2.1.1.197</ecNumber>
    </submittedName>
</protein>
<keyword evidence="2" id="KW-0808">Transferase</keyword>
<sequence>METNIWNSDKYKKGASFVSNLAITLVDILSSNKNEIVLDLGCGDGTLAKEIEKSGAKVVGIDLSENMIKKAKENGIEAYVMSAIDLHFSDNYFDKVFSNAVLHWVKDLDKNAKEINRVLKKNGKFVAEFGGYGNIKSLCDAMQTVFFENKDFGIFENPWNFVSDKEYKIILEKNGFKVESIELINRPTKINHIKEWLDIFANGITKNLTISQKEIFYNDVTKILENKIYTKENVWIADYVRLRVEAFKL</sequence>
<name>A0A1C7WPL1_9BACT</name>
<keyword evidence="2" id="KW-0489">Methyltransferase</keyword>
<dbReference type="InterPro" id="IPR013216">
    <property type="entry name" value="Methyltransf_11"/>
</dbReference>
<dbReference type="GO" id="GO:0032259">
    <property type="term" value="P:methylation"/>
    <property type="evidence" value="ECO:0007669"/>
    <property type="project" value="UniProtKB-KW"/>
</dbReference>